<sequence length="306" mass="35491">MLLRLPFQLLLCISAGVDGLPVVQKRDADFMSVRTRLSKDRSGKGGDPKDKYFHESVFHPHYDGRFADRVLTNEKRYSYLTSLMKTYLSTMNDIGAETWIMHGSLLGWWWNRKIMPWDSDVDVQISEGSMHYLAKYYNMTIHHFKLPGVEHGRDYLLEVNPHYLNPSTSDKLNVIDARWIDTESGLFIDITTLRVDRDAPPDGDVPNMYCKDKHRYKYKDIFPLRESQFEGVPVKVPYAYTELLEEEYGPQSLTSKHFENYYFDEEEQMWLPNGYHLQKSKSGGKPSKGGSKASKESIKSSTTFVD</sequence>
<dbReference type="GeneID" id="27308356"/>
<feature type="chain" id="PRO_5002252593" description="LicD/FKTN/FKRP nucleotidyltransferase domain-containing protein" evidence="6">
    <location>
        <begin position="20"/>
        <end position="306"/>
    </location>
</feature>
<dbReference type="Pfam" id="PF04991">
    <property type="entry name" value="LicD"/>
    <property type="match status" value="2"/>
</dbReference>
<dbReference type="InterPro" id="IPR007074">
    <property type="entry name" value="LicD/FKTN/FKRP_NTP_transf"/>
</dbReference>
<keyword evidence="4" id="KW-0472">Membrane</keyword>
<name>A0A0D1Z975_9PEZI</name>
<dbReference type="OrthoDB" id="444255at2759"/>
<keyword evidence="9" id="KW-1185">Reference proteome</keyword>
<evidence type="ECO:0000256" key="5">
    <source>
        <dbReference type="SAM" id="MobiDB-lite"/>
    </source>
</evidence>
<dbReference type="InParanoid" id="A0A0D1Z975"/>
<dbReference type="PANTHER" id="PTHR15407">
    <property type="entry name" value="FUKUTIN-RELATED"/>
    <property type="match status" value="1"/>
</dbReference>
<feature type="domain" description="LicD/FKTN/FKRP nucleotidyltransferase" evidence="7">
    <location>
        <begin position="206"/>
        <end position="249"/>
    </location>
</feature>
<dbReference type="VEuPathDB" id="FungiDB:PV09_00383"/>
<dbReference type="InterPro" id="IPR009644">
    <property type="entry name" value="FKTN/MNN4/W02B3.4-1"/>
</dbReference>
<keyword evidence="6" id="KW-0732">Signal</keyword>
<evidence type="ECO:0000313" key="8">
    <source>
        <dbReference type="EMBL" id="KIW09507.1"/>
    </source>
</evidence>
<evidence type="ECO:0000256" key="2">
    <source>
        <dbReference type="ARBA" id="ARBA00022692"/>
    </source>
</evidence>
<keyword evidence="3" id="KW-1133">Transmembrane helix</keyword>
<dbReference type="HOGENOM" id="CLU_052528_2_0_1"/>
<feature type="region of interest" description="Disordered" evidence="5">
    <location>
        <begin position="274"/>
        <end position="306"/>
    </location>
</feature>
<evidence type="ECO:0000256" key="4">
    <source>
        <dbReference type="ARBA" id="ARBA00023136"/>
    </source>
</evidence>
<comment type="subcellular location">
    <subcellularLocation>
        <location evidence="1">Membrane</location>
        <topology evidence="1">Single-pass membrane protein</topology>
    </subcellularLocation>
</comment>
<dbReference type="GO" id="GO:0009100">
    <property type="term" value="P:glycoprotein metabolic process"/>
    <property type="evidence" value="ECO:0007669"/>
    <property type="project" value="UniProtKB-ARBA"/>
</dbReference>
<feature type="compositionally biased region" description="Low complexity" evidence="5">
    <location>
        <begin position="280"/>
        <end position="292"/>
    </location>
</feature>
<evidence type="ECO:0000256" key="3">
    <source>
        <dbReference type="ARBA" id="ARBA00022989"/>
    </source>
</evidence>
<feature type="signal peptide" evidence="6">
    <location>
        <begin position="1"/>
        <end position="19"/>
    </location>
</feature>
<reference evidence="8 9" key="1">
    <citation type="submission" date="2015-01" db="EMBL/GenBank/DDBJ databases">
        <title>The Genome Sequence of Ochroconis gallopava CBS43764.</title>
        <authorList>
            <consortium name="The Broad Institute Genomics Platform"/>
            <person name="Cuomo C."/>
            <person name="de Hoog S."/>
            <person name="Gorbushina A."/>
            <person name="Stielow B."/>
            <person name="Teixiera M."/>
            <person name="Abouelleil A."/>
            <person name="Chapman S.B."/>
            <person name="Priest M."/>
            <person name="Young S.K."/>
            <person name="Wortman J."/>
            <person name="Nusbaum C."/>
            <person name="Birren B."/>
        </authorList>
    </citation>
    <scope>NUCLEOTIDE SEQUENCE [LARGE SCALE GENOMIC DNA]</scope>
    <source>
        <strain evidence="8 9">CBS 43764</strain>
    </source>
</reference>
<organism evidence="8 9">
    <name type="scientific">Verruconis gallopava</name>
    <dbReference type="NCBI Taxonomy" id="253628"/>
    <lineage>
        <taxon>Eukaryota</taxon>
        <taxon>Fungi</taxon>
        <taxon>Dikarya</taxon>
        <taxon>Ascomycota</taxon>
        <taxon>Pezizomycotina</taxon>
        <taxon>Dothideomycetes</taxon>
        <taxon>Pleosporomycetidae</taxon>
        <taxon>Venturiales</taxon>
        <taxon>Sympoventuriaceae</taxon>
        <taxon>Verruconis</taxon>
    </lineage>
</organism>
<dbReference type="RefSeq" id="XP_016219376.1">
    <property type="nucleotide sequence ID" value="XM_016353119.1"/>
</dbReference>
<keyword evidence="2" id="KW-0812">Transmembrane</keyword>
<protein>
    <recommendedName>
        <fullName evidence="7">LicD/FKTN/FKRP nucleotidyltransferase domain-containing protein</fullName>
    </recommendedName>
</protein>
<evidence type="ECO:0000256" key="6">
    <source>
        <dbReference type="SAM" id="SignalP"/>
    </source>
</evidence>
<evidence type="ECO:0000259" key="7">
    <source>
        <dbReference type="Pfam" id="PF04991"/>
    </source>
</evidence>
<dbReference type="PANTHER" id="PTHR15407:SF32">
    <property type="entry name" value="PROTEIN (MNN4), PUTATIVE (AFU_ORTHOLOGUE AFUA_1G03790)-RELATED"/>
    <property type="match status" value="1"/>
</dbReference>
<gene>
    <name evidence="8" type="ORF">PV09_00383</name>
</gene>
<evidence type="ECO:0000256" key="1">
    <source>
        <dbReference type="ARBA" id="ARBA00004167"/>
    </source>
</evidence>
<feature type="domain" description="LicD/FKTN/FKRP nucleotidyltransferase" evidence="7">
    <location>
        <begin position="97"/>
        <end position="198"/>
    </location>
</feature>
<dbReference type="EMBL" id="KN847529">
    <property type="protein sequence ID" value="KIW09507.1"/>
    <property type="molecule type" value="Genomic_DNA"/>
</dbReference>
<dbReference type="STRING" id="253628.A0A0D1Z975"/>
<dbReference type="AlphaFoldDB" id="A0A0D1Z975"/>
<accession>A0A0D1Z975</accession>
<dbReference type="Proteomes" id="UP000053259">
    <property type="component" value="Unassembled WGS sequence"/>
</dbReference>
<proteinExistence type="predicted"/>
<evidence type="ECO:0000313" key="9">
    <source>
        <dbReference type="Proteomes" id="UP000053259"/>
    </source>
</evidence>
<dbReference type="GO" id="GO:0016020">
    <property type="term" value="C:membrane"/>
    <property type="evidence" value="ECO:0007669"/>
    <property type="project" value="UniProtKB-SubCell"/>
</dbReference>